<protein>
    <submittedName>
        <fullName evidence="1">ABCA2-like protein</fullName>
    </submittedName>
</protein>
<proteinExistence type="predicted"/>
<gene>
    <name evidence="1" type="ORF">MAR_038025</name>
</gene>
<evidence type="ECO:0000313" key="2">
    <source>
        <dbReference type="Proteomes" id="UP001164746"/>
    </source>
</evidence>
<sequence length="73" mass="8928">MVQKHIQWEKSLFSSLTKDMLKFDALFDELTTREHIQLYSRLHLRKTRWVGHIVEWALKKLNLTYYQYKKSGT</sequence>
<organism evidence="1 2">
    <name type="scientific">Mya arenaria</name>
    <name type="common">Soft-shell clam</name>
    <dbReference type="NCBI Taxonomy" id="6604"/>
    <lineage>
        <taxon>Eukaryota</taxon>
        <taxon>Metazoa</taxon>
        <taxon>Spiralia</taxon>
        <taxon>Lophotrochozoa</taxon>
        <taxon>Mollusca</taxon>
        <taxon>Bivalvia</taxon>
        <taxon>Autobranchia</taxon>
        <taxon>Heteroconchia</taxon>
        <taxon>Euheterodonta</taxon>
        <taxon>Imparidentia</taxon>
        <taxon>Neoheterodontei</taxon>
        <taxon>Myida</taxon>
        <taxon>Myoidea</taxon>
        <taxon>Myidae</taxon>
        <taxon>Mya</taxon>
    </lineage>
</organism>
<keyword evidence="2" id="KW-1185">Reference proteome</keyword>
<dbReference type="EMBL" id="CP111024">
    <property type="protein sequence ID" value="WAR24356.1"/>
    <property type="molecule type" value="Genomic_DNA"/>
</dbReference>
<accession>A0ABY7FZ22</accession>
<name>A0ABY7FZ22_MYAAR</name>
<dbReference type="Proteomes" id="UP001164746">
    <property type="component" value="Chromosome 13"/>
</dbReference>
<evidence type="ECO:0000313" key="1">
    <source>
        <dbReference type="EMBL" id="WAR24356.1"/>
    </source>
</evidence>
<reference evidence="1" key="1">
    <citation type="submission" date="2022-11" db="EMBL/GenBank/DDBJ databases">
        <title>Centuries of genome instability and evolution in soft-shell clam transmissible cancer (bioRxiv).</title>
        <authorList>
            <person name="Hart S.F.M."/>
            <person name="Yonemitsu M.A."/>
            <person name="Giersch R.M."/>
            <person name="Beal B.F."/>
            <person name="Arriagada G."/>
            <person name="Davis B.W."/>
            <person name="Ostrander E.A."/>
            <person name="Goff S.P."/>
            <person name="Metzger M.J."/>
        </authorList>
    </citation>
    <scope>NUCLEOTIDE SEQUENCE</scope>
    <source>
        <strain evidence="1">MELC-2E11</strain>
        <tissue evidence="1">Siphon/mantle</tissue>
    </source>
</reference>